<dbReference type="InterPro" id="IPR031303">
    <property type="entry name" value="C5_meth_CS"/>
</dbReference>
<dbReference type="NCBIfam" id="TIGR00675">
    <property type="entry name" value="dcm"/>
    <property type="match status" value="2"/>
</dbReference>
<evidence type="ECO:0000256" key="3">
    <source>
        <dbReference type="ARBA" id="ARBA00022691"/>
    </source>
</evidence>
<dbReference type="PRINTS" id="PR00105">
    <property type="entry name" value="C5METTRFRASE"/>
</dbReference>
<name>G5LQA7_SALET</name>
<feature type="active site" evidence="6">
    <location>
        <position position="180"/>
    </location>
</feature>
<evidence type="ECO:0000313" key="9">
    <source>
        <dbReference type="EMBL" id="EHC37669.1"/>
    </source>
</evidence>
<dbReference type="Proteomes" id="UP000004642">
    <property type="component" value="Unassembled WGS sequence"/>
</dbReference>
<accession>G5LQA7</accession>
<evidence type="ECO:0000313" key="10">
    <source>
        <dbReference type="Proteomes" id="UP000004642"/>
    </source>
</evidence>
<dbReference type="GO" id="GO:0009307">
    <property type="term" value="P:DNA restriction-modification system"/>
    <property type="evidence" value="ECO:0007669"/>
    <property type="project" value="UniProtKB-KW"/>
</dbReference>
<dbReference type="EC" id="2.1.1.37" evidence="8"/>
<keyword evidence="4" id="KW-0680">Restriction system</keyword>
<evidence type="ECO:0000256" key="1">
    <source>
        <dbReference type="ARBA" id="ARBA00022603"/>
    </source>
</evidence>
<evidence type="ECO:0000256" key="6">
    <source>
        <dbReference type="PROSITE-ProRule" id="PRU01016"/>
    </source>
</evidence>
<comment type="caution">
    <text evidence="9">The sequence shown here is derived from an EMBL/GenBank/DDBJ whole genome shotgun (WGS) entry which is preliminary data.</text>
</comment>
<dbReference type="PANTHER" id="PTHR46098">
    <property type="entry name" value="TRNA (CYTOSINE(38)-C(5))-METHYLTRANSFERASE"/>
    <property type="match status" value="1"/>
</dbReference>
<dbReference type="EMBL" id="AFCJ01001267">
    <property type="protein sequence ID" value="EHC37669.1"/>
    <property type="molecule type" value="Genomic_DNA"/>
</dbReference>
<dbReference type="PROSITE" id="PS00094">
    <property type="entry name" value="C5_MTASE_1"/>
    <property type="match status" value="1"/>
</dbReference>
<dbReference type="Gene3D" id="3.40.50.150">
    <property type="entry name" value="Vaccinia Virus protein VP39"/>
    <property type="match status" value="1"/>
</dbReference>
<dbReference type="PROSITE" id="PS00095">
    <property type="entry name" value="C5_MTASE_2"/>
    <property type="match status" value="1"/>
</dbReference>
<sequence>MYIKFSIACVFVQRYHCPERNRISMDNHRLMTIDRAYYIKELRKRMGIGCSAFAQILGMGSSGERTVRGWESGEHEPTLNYWNQIIKLEDVMNTNTENSPFKQESIENSIFTFIDLFAGIGGIRLPFQQLGGHCVFTSEWDKFAQKTYFANYGEMPDGDITQIKNSDIPDHDVLLGGFPCQAFSQAGLKQGFSDTRGTMFFEIQRILAGKRPKAFLLENVKQLQGHNKGDTLKTIINILQGKNAQDIPTDIPMSNDARSALSQRLNYWVDYKVLRAADFGVPQNRERIFIVGFDRDYFKDVDFDKLFSWPEAPKEKTRLGDILLTRKELNELEKVHGKDFYTISDKLWIGHKKRKEEHKNKGNGFGYSLFNENSSYVNTISARYYKDGSEILIDQASLGKNPRKLTPRECARLQGFPEEFIIDAVSHGQIYKQFGNSVCVKVIEAVAGNMITALNRATDLMEEKNKVA</sequence>
<dbReference type="InterPro" id="IPR001387">
    <property type="entry name" value="Cro/C1-type_HTH"/>
</dbReference>
<dbReference type="InterPro" id="IPR010982">
    <property type="entry name" value="Lambda_DNA-bd_dom_sf"/>
</dbReference>
<gene>
    <name evidence="9" type="ORF">LTSEALA_2975</name>
</gene>
<keyword evidence="2 6" id="KW-0808">Transferase</keyword>
<evidence type="ECO:0000256" key="8">
    <source>
        <dbReference type="RuleBase" id="RU000417"/>
    </source>
</evidence>
<dbReference type="GO" id="GO:0003886">
    <property type="term" value="F:DNA (cytosine-5-)-methyltransferase activity"/>
    <property type="evidence" value="ECO:0007669"/>
    <property type="project" value="UniProtKB-EC"/>
</dbReference>
<dbReference type="PROSITE" id="PS51679">
    <property type="entry name" value="SAM_MT_C5"/>
    <property type="match status" value="1"/>
</dbReference>
<keyword evidence="1 6" id="KW-0489">Methyltransferase</keyword>
<organism evidence="9 10">
    <name type="scientific">Salmonella enterica subsp. enterica serovar Alachua str. R6-377</name>
    <dbReference type="NCBI Taxonomy" id="913241"/>
    <lineage>
        <taxon>Bacteria</taxon>
        <taxon>Pseudomonadati</taxon>
        <taxon>Pseudomonadota</taxon>
        <taxon>Gammaproteobacteria</taxon>
        <taxon>Enterobacterales</taxon>
        <taxon>Enterobacteriaceae</taxon>
        <taxon>Salmonella</taxon>
    </lineage>
</organism>
<protein>
    <recommendedName>
        <fullName evidence="8">Cytosine-specific methyltransferase</fullName>
        <ecNumber evidence="8">2.1.1.37</ecNumber>
    </recommendedName>
</protein>
<dbReference type="REBASE" id="43177">
    <property type="entry name" value="M.Sen377ORF2975P"/>
</dbReference>
<dbReference type="SUPFAM" id="SSF47413">
    <property type="entry name" value="lambda repressor-like DNA-binding domains"/>
    <property type="match status" value="1"/>
</dbReference>
<evidence type="ECO:0000256" key="5">
    <source>
        <dbReference type="ARBA" id="ARBA00047422"/>
    </source>
</evidence>
<dbReference type="Pfam" id="PF00145">
    <property type="entry name" value="DNA_methylase"/>
    <property type="match status" value="2"/>
</dbReference>
<dbReference type="CDD" id="cd00093">
    <property type="entry name" value="HTH_XRE"/>
    <property type="match status" value="1"/>
</dbReference>
<reference evidence="9 10" key="1">
    <citation type="journal article" date="2011" name="BMC Genomics">
        <title>Genome sequencing reveals diversification of virulence factor content and possible host adaptation in distinct subpopulations of Salmonella enterica.</title>
        <authorList>
            <person name="den Bakker H.C."/>
            <person name="Moreno Switt A.I."/>
            <person name="Govoni G."/>
            <person name="Cummings C.A."/>
            <person name="Ranieri M.L."/>
            <person name="Degoricija L."/>
            <person name="Hoelzer K."/>
            <person name="Rodriguez-Rivera L.D."/>
            <person name="Brown S."/>
            <person name="Bolchacova E."/>
            <person name="Furtado M.R."/>
            <person name="Wiedmann M."/>
        </authorList>
    </citation>
    <scope>NUCLEOTIDE SEQUENCE [LARGE SCALE GENOMIC DNA]</scope>
    <source>
        <strain evidence="9 10">R6-377</strain>
    </source>
</reference>
<dbReference type="GO" id="GO:0032259">
    <property type="term" value="P:methylation"/>
    <property type="evidence" value="ECO:0007669"/>
    <property type="project" value="UniProtKB-KW"/>
</dbReference>
<evidence type="ECO:0000256" key="7">
    <source>
        <dbReference type="RuleBase" id="RU000416"/>
    </source>
</evidence>
<dbReference type="PANTHER" id="PTHR46098:SF1">
    <property type="entry name" value="TRNA (CYTOSINE(38)-C(5))-METHYLTRANSFERASE"/>
    <property type="match status" value="1"/>
</dbReference>
<dbReference type="AlphaFoldDB" id="G5LQA7"/>
<dbReference type="GO" id="GO:0003677">
    <property type="term" value="F:DNA binding"/>
    <property type="evidence" value="ECO:0007669"/>
    <property type="project" value="InterPro"/>
</dbReference>
<comment type="similarity">
    <text evidence="6 7">Belongs to the class I-like SAM-binding methyltransferase superfamily. C5-methyltransferase family.</text>
</comment>
<comment type="catalytic activity">
    <reaction evidence="5 8">
        <text>a 2'-deoxycytidine in DNA + S-adenosyl-L-methionine = a 5-methyl-2'-deoxycytidine in DNA + S-adenosyl-L-homocysteine + H(+)</text>
        <dbReference type="Rhea" id="RHEA:13681"/>
        <dbReference type="Rhea" id="RHEA-COMP:11369"/>
        <dbReference type="Rhea" id="RHEA-COMP:11370"/>
        <dbReference type="ChEBI" id="CHEBI:15378"/>
        <dbReference type="ChEBI" id="CHEBI:57856"/>
        <dbReference type="ChEBI" id="CHEBI:59789"/>
        <dbReference type="ChEBI" id="CHEBI:85452"/>
        <dbReference type="ChEBI" id="CHEBI:85454"/>
        <dbReference type="EC" id="2.1.1.37"/>
    </reaction>
</comment>
<dbReference type="SUPFAM" id="SSF53335">
    <property type="entry name" value="S-adenosyl-L-methionine-dependent methyltransferases"/>
    <property type="match status" value="1"/>
</dbReference>
<evidence type="ECO:0000256" key="2">
    <source>
        <dbReference type="ARBA" id="ARBA00022679"/>
    </source>
</evidence>
<dbReference type="InterPro" id="IPR050750">
    <property type="entry name" value="C5-MTase"/>
</dbReference>
<dbReference type="InterPro" id="IPR001525">
    <property type="entry name" value="C5_MeTfrase"/>
</dbReference>
<evidence type="ECO:0000256" key="4">
    <source>
        <dbReference type="ARBA" id="ARBA00022747"/>
    </source>
</evidence>
<keyword evidence="3 6" id="KW-0949">S-adenosyl-L-methionine</keyword>
<dbReference type="InterPro" id="IPR018117">
    <property type="entry name" value="C5_DNA_meth_AS"/>
</dbReference>
<dbReference type="PATRIC" id="fig|913241.3.peg.2255"/>
<proteinExistence type="inferred from homology"/>
<dbReference type="Gene3D" id="3.90.120.30">
    <property type="match status" value="1"/>
</dbReference>
<dbReference type="CDD" id="cd00315">
    <property type="entry name" value="Cyt_C5_DNA_methylase"/>
    <property type="match status" value="1"/>
</dbReference>
<dbReference type="InterPro" id="IPR029063">
    <property type="entry name" value="SAM-dependent_MTases_sf"/>
</dbReference>
<dbReference type="Gene3D" id="1.10.260.40">
    <property type="entry name" value="lambda repressor-like DNA-binding domains"/>
    <property type="match status" value="1"/>
</dbReference>